<dbReference type="AlphaFoldDB" id="A0A5S4W477"/>
<dbReference type="RefSeq" id="WP_148872107.1">
    <property type="nucleotide sequence ID" value="NZ_VSTF01000003.1"/>
</dbReference>
<name>A0A5S4W477_9FIRM</name>
<evidence type="ECO:0000313" key="2">
    <source>
        <dbReference type="Proteomes" id="UP000324327"/>
    </source>
</evidence>
<reference evidence="1 2" key="1">
    <citation type="submission" date="2019-08" db="EMBL/GenBank/DDBJ databases">
        <authorList>
            <person name="Duncan S."/>
            <person name="Walker A."/>
        </authorList>
    </citation>
    <scope>NUCLEOTIDE SEQUENCE [LARGE SCALE GENOMIC DNA]</scope>
    <source>
        <strain evidence="1 2">T3WBe13</strain>
    </source>
</reference>
<organism evidence="1 2">
    <name type="scientific">Agathobacter rectalis</name>
    <dbReference type="NCBI Taxonomy" id="39491"/>
    <lineage>
        <taxon>Bacteria</taxon>
        <taxon>Bacillati</taxon>
        <taxon>Bacillota</taxon>
        <taxon>Clostridia</taxon>
        <taxon>Lachnospirales</taxon>
        <taxon>Lachnospiraceae</taxon>
        <taxon>Agathobacter</taxon>
    </lineage>
</organism>
<dbReference type="EMBL" id="VSTF01000003">
    <property type="protein sequence ID" value="TYL61006.1"/>
    <property type="molecule type" value="Genomic_DNA"/>
</dbReference>
<dbReference type="Proteomes" id="UP000324327">
    <property type="component" value="Unassembled WGS sequence"/>
</dbReference>
<accession>A0A5S4W477</accession>
<gene>
    <name evidence="1" type="ORF">FYL31_05140</name>
</gene>
<proteinExistence type="predicted"/>
<reference evidence="1 2" key="2">
    <citation type="submission" date="2019-09" db="EMBL/GenBank/DDBJ databases">
        <title>Strain-level analysis of Eubacterium rectale using genomes from metagenomes.</title>
        <authorList>
            <person name="Karcher N."/>
            <person name="Segata N."/>
        </authorList>
    </citation>
    <scope>NUCLEOTIDE SEQUENCE [LARGE SCALE GENOMIC DNA]</scope>
    <source>
        <strain evidence="1 2">T3WBe13</strain>
    </source>
</reference>
<sequence>MEKIEIRCRNGHCNRLFMNYYVTGNNVDLNLEGFELKCEKCKRVLRLKNYTEQIFMEHSENGVFRV</sequence>
<comment type="caution">
    <text evidence="1">The sequence shown here is derived from an EMBL/GenBank/DDBJ whole genome shotgun (WGS) entry which is preliminary data.</text>
</comment>
<evidence type="ECO:0000313" key="1">
    <source>
        <dbReference type="EMBL" id="TYL61006.1"/>
    </source>
</evidence>
<protein>
    <submittedName>
        <fullName evidence="1">Uncharacterized protein</fullName>
    </submittedName>
</protein>